<dbReference type="GO" id="GO:0048269">
    <property type="term" value="C:methionine adenosyltransferase complex"/>
    <property type="evidence" value="ECO:0007669"/>
    <property type="project" value="TreeGrafter"/>
</dbReference>
<name>A0A6H1ZAQ3_9ZZZZ</name>
<dbReference type="SUPFAM" id="SSF51735">
    <property type="entry name" value="NAD(P)-binding Rossmann-fold domains"/>
    <property type="match status" value="1"/>
</dbReference>
<dbReference type="GO" id="GO:0006556">
    <property type="term" value="P:S-adenosylmethionine biosynthetic process"/>
    <property type="evidence" value="ECO:0007669"/>
    <property type="project" value="TreeGrafter"/>
</dbReference>
<dbReference type="InterPro" id="IPR029903">
    <property type="entry name" value="RmlD-like-bd"/>
</dbReference>
<protein>
    <submittedName>
        <fullName evidence="2">Putative dTDP-4-dehydrorhamnose reductase</fullName>
    </submittedName>
</protein>
<organism evidence="2">
    <name type="scientific">viral metagenome</name>
    <dbReference type="NCBI Taxonomy" id="1070528"/>
    <lineage>
        <taxon>unclassified sequences</taxon>
        <taxon>metagenomes</taxon>
        <taxon>organismal metagenomes</taxon>
    </lineage>
</organism>
<dbReference type="InterPro" id="IPR036291">
    <property type="entry name" value="NAD(P)-bd_dom_sf"/>
</dbReference>
<dbReference type="AlphaFoldDB" id="A0A6H1ZAQ3"/>
<dbReference type="InterPro" id="IPR005913">
    <property type="entry name" value="dTDP_dehydrorham_reduct"/>
</dbReference>
<accession>A0A6H1ZAQ3</accession>
<dbReference type="EMBL" id="MT143977">
    <property type="protein sequence ID" value="QJA44542.1"/>
    <property type="molecule type" value="Genomic_DNA"/>
</dbReference>
<dbReference type="GO" id="GO:0048270">
    <property type="term" value="F:methionine adenosyltransferase regulator activity"/>
    <property type="evidence" value="ECO:0007669"/>
    <property type="project" value="TreeGrafter"/>
</dbReference>
<proteinExistence type="predicted"/>
<evidence type="ECO:0000313" key="2">
    <source>
        <dbReference type="EMBL" id="QJA44542.1"/>
    </source>
</evidence>
<dbReference type="PANTHER" id="PTHR10491">
    <property type="entry name" value="DTDP-4-DEHYDRORHAMNOSE REDUCTASE"/>
    <property type="match status" value="1"/>
</dbReference>
<dbReference type="Pfam" id="PF04321">
    <property type="entry name" value="RmlD_sub_bind"/>
    <property type="match status" value="1"/>
</dbReference>
<reference evidence="2" key="1">
    <citation type="submission" date="2020-03" db="EMBL/GenBank/DDBJ databases">
        <title>The deep terrestrial virosphere.</title>
        <authorList>
            <person name="Holmfeldt K."/>
            <person name="Nilsson E."/>
            <person name="Simone D."/>
            <person name="Lopez-Fernandez M."/>
            <person name="Wu X."/>
            <person name="de Brujin I."/>
            <person name="Lundin D."/>
            <person name="Andersson A."/>
            <person name="Bertilsson S."/>
            <person name="Dopson M."/>
        </authorList>
    </citation>
    <scope>NUCLEOTIDE SEQUENCE</scope>
    <source>
        <strain evidence="2">TM448A00111</strain>
    </source>
</reference>
<evidence type="ECO:0000259" key="1">
    <source>
        <dbReference type="Pfam" id="PF04321"/>
    </source>
</evidence>
<feature type="domain" description="RmlD-like substrate binding" evidence="1">
    <location>
        <begin position="4"/>
        <end position="148"/>
    </location>
</feature>
<sequence>MCEMKIAIMGDQGRIGKELLALGCAPLRCNVLDHDETQAEIEKVKPDVIINCAGKSSVDWVCESNQNYKTAWKLAGRGTVNLQVKGVGLISLSSEYIFNGKRGKYKENDKPNPINDYGIIKLAMEALTVVWGGKVVRLSNCFGNDLHSVNNPPTFIFRSYAHRKHIAEGLLYIAQNYAKMPEVLNLAGTEVLSMYEFHLAAADVLGVDKKSIIPRKKEIPGFAPRPHKGGLNVSLARKLGVPLYSAHDGLKCLSR</sequence>
<dbReference type="PANTHER" id="PTHR10491:SF4">
    <property type="entry name" value="METHIONINE ADENOSYLTRANSFERASE 2 SUBUNIT BETA"/>
    <property type="match status" value="1"/>
</dbReference>
<gene>
    <name evidence="2" type="ORF">TM448A00111_0045</name>
</gene>
<dbReference type="Gene3D" id="3.40.50.720">
    <property type="entry name" value="NAD(P)-binding Rossmann-like Domain"/>
    <property type="match status" value="1"/>
</dbReference>